<evidence type="ECO:0000259" key="1">
    <source>
        <dbReference type="Pfam" id="PF14065"/>
    </source>
</evidence>
<dbReference type="STRING" id="128403.WA1_19865"/>
<gene>
    <name evidence="2" type="ORF">WA1_19865</name>
</gene>
<dbReference type="OrthoDB" id="527247at2"/>
<evidence type="ECO:0000313" key="2">
    <source>
        <dbReference type="EMBL" id="KYC42239.1"/>
    </source>
</evidence>
<evidence type="ECO:0000313" key="3">
    <source>
        <dbReference type="Proteomes" id="UP000076925"/>
    </source>
</evidence>
<dbReference type="Pfam" id="PF14065">
    <property type="entry name" value="Pvc16_N"/>
    <property type="match status" value="1"/>
</dbReference>
<organism evidence="2 3">
    <name type="scientific">Scytonema hofmannii PCC 7110</name>
    <dbReference type="NCBI Taxonomy" id="128403"/>
    <lineage>
        <taxon>Bacteria</taxon>
        <taxon>Bacillati</taxon>
        <taxon>Cyanobacteriota</taxon>
        <taxon>Cyanophyceae</taxon>
        <taxon>Nostocales</taxon>
        <taxon>Scytonemataceae</taxon>
        <taxon>Scytonema</taxon>
    </lineage>
</organism>
<feature type="domain" description="Pvc16 N-terminal" evidence="1">
    <location>
        <begin position="9"/>
        <end position="197"/>
    </location>
</feature>
<dbReference type="RefSeq" id="WP_017741811.1">
    <property type="nucleotide sequence ID" value="NZ_KQ976354.1"/>
</dbReference>
<sequence>MSNYLAIATVTATLQRILQANIQVDLPGAKVTTTQSNTGSGGGTPELGVNIYLYLISPNPAWRNSDLRNRRPKGDLIKQAQTGLDLYYIITCYGDDIELEPQRLMGSVVRTIVDYPLLTSEMIRETVNNPTFSFLADSDLEQQVEQVKILPNMISVEEQSKTWSDFVQSPYTLSFTFQASAVLIEGSKPSRRALPVRSTGFYTAPYQPVISQVVPDVGINQPILANSSLIIRGQQLQCDRSQIKIGDCKLQPQEVSEKEILLNLSSLPIEQVKWLRAGVQSLQVLHSFAKLSKIDPERFIGSNVVPFVLCPIITEVEVKKLEDDGYDLYSAELSVQLDLTVGANQRVFLLLNERNSSKETERSSSHPAAYIFPAKSRSQDTNVMMFSINDVKAGDYLVRVQVDGAESPLYVDTNPESETYEQYIHPMVVIG</sequence>
<reference evidence="2 3" key="1">
    <citation type="journal article" date="2013" name="Genome Biol. Evol.">
        <title>Genomes of Stigonematalean cyanobacteria (subsection V) and the evolution of oxygenic photosynthesis from prokaryotes to plastids.</title>
        <authorList>
            <person name="Dagan T."/>
            <person name="Roettger M."/>
            <person name="Stucken K."/>
            <person name="Landan G."/>
            <person name="Koch R."/>
            <person name="Major P."/>
            <person name="Gould S.B."/>
            <person name="Goremykin V.V."/>
            <person name="Rippka R."/>
            <person name="Tandeau de Marsac N."/>
            <person name="Gugger M."/>
            <person name="Lockhart P.J."/>
            <person name="Allen J.F."/>
            <person name="Brune I."/>
            <person name="Maus I."/>
            <person name="Puhler A."/>
            <person name="Martin W.F."/>
        </authorList>
    </citation>
    <scope>NUCLEOTIDE SEQUENCE [LARGE SCALE GENOMIC DNA]</scope>
    <source>
        <strain evidence="2 3">PCC 7110</strain>
    </source>
</reference>
<name>A0A139XC21_9CYAN</name>
<dbReference type="AlphaFoldDB" id="A0A139XC21"/>
<keyword evidence="3" id="KW-1185">Reference proteome</keyword>
<dbReference type="Proteomes" id="UP000076925">
    <property type="component" value="Unassembled WGS sequence"/>
</dbReference>
<dbReference type="EMBL" id="ANNX02000020">
    <property type="protein sequence ID" value="KYC42239.1"/>
    <property type="molecule type" value="Genomic_DNA"/>
</dbReference>
<dbReference type="InterPro" id="IPR025351">
    <property type="entry name" value="Pvc16_N"/>
</dbReference>
<proteinExistence type="predicted"/>
<protein>
    <recommendedName>
        <fullName evidence="1">Pvc16 N-terminal domain-containing protein</fullName>
    </recommendedName>
</protein>
<accession>A0A139XC21</accession>
<comment type="caution">
    <text evidence="2">The sequence shown here is derived from an EMBL/GenBank/DDBJ whole genome shotgun (WGS) entry which is preliminary data.</text>
</comment>